<accession>A0A239CUD9</accession>
<feature type="transmembrane region" description="Helical" evidence="1">
    <location>
        <begin position="101"/>
        <end position="122"/>
    </location>
</feature>
<keyword evidence="1" id="KW-0812">Transmembrane</keyword>
<dbReference type="AlphaFoldDB" id="A0A239CUD9"/>
<keyword evidence="1" id="KW-0472">Membrane</keyword>
<dbReference type="GO" id="GO:0004175">
    <property type="term" value="F:endopeptidase activity"/>
    <property type="evidence" value="ECO:0007669"/>
    <property type="project" value="UniProtKB-ARBA"/>
</dbReference>
<reference evidence="3 4" key="1">
    <citation type="submission" date="2017-06" db="EMBL/GenBank/DDBJ databases">
        <authorList>
            <person name="Kim H.J."/>
            <person name="Triplett B.A."/>
        </authorList>
    </citation>
    <scope>NUCLEOTIDE SEQUENCE [LARGE SCALE GENOMIC DNA]</scope>
    <source>
        <strain evidence="3 4">DSM 11445</strain>
    </source>
</reference>
<dbReference type="GO" id="GO:0080120">
    <property type="term" value="P:CAAX-box protein maturation"/>
    <property type="evidence" value="ECO:0007669"/>
    <property type="project" value="UniProtKB-ARBA"/>
</dbReference>
<feature type="domain" description="CAAX prenyl protease 2/Lysostaphin resistance protein A-like" evidence="2">
    <location>
        <begin position="141"/>
        <end position="236"/>
    </location>
</feature>
<feature type="transmembrane region" description="Helical" evidence="1">
    <location>
        <begin position="61"/>
        <end position="80"/>
    </location>
</feature>
<evidence type="ECO:0000256" key="1">
    <source>
        <dbReference type="SAM" id="Phobius"/>
    </source>
</evidence>
<dbReference type="Proteomes" id="UP000198440">
    <property type="component" value="Unassembled WGS sequence"/>
</dbReference>
<sequence>MMTAPAEPRSELWRLALGLVLCIVIWFGLARGVISVLGSVMQGDAYLTLLERLQTGTTPQSLLLVLLLTGALGVGVMMVAEMLHHRRGVSLLGPWRLFRWDFLRVTGALVVLNAAVLVLPPWDFLTATRPGLPLGTWLLCLPATLVVIFIQTGAEEVFFRGYFQSQLAARLRHPVIWLGLPSLAFGLGHYMPDVYGDNALMVAGWSALFGLAAADLTARSGSLGPAVALHFVNNVMVFAGISMGGEMSGLALRQWPFGPEDTAAVAALLPLDLVMIGVSWLTARVALRL</sequence>
<feature type="transmembrane region" description="Helical" evidence="1">
    <location>
        <begin position="12"/>
        <end position="41"/>
    </location>
</feature>
<dbReference type="EMBL" id="FZON01000008">
    <property type="protein sequence ID" value="SNS23856.1"/>
    <property type="molecule type" value="Genomic_DNA"/>
</dbReference>
<evidence type="ECO:0000313" key="4">
    <source>
        <dbReference type="Proteomes" id="UP000198440"/>
    </source>
</evidence>
<feature type="transmembrane region" description="Helical" evidence="1">
    <location>
        <begin position="175"/>
        <end position="192"/>
    </location>
</feature>
<feature type="transmembrane region" description="Helical" evidence="1">
    <location>
        <begin position="223"/>
        <end position="243"/>
    </location>
</feature>
<evidence type="ECO:0000313" key="3">
    <source>
        <dbReference type="EMBL" id="SNS23856.1"/>
    </source>
</evidence>
<gene>
    <name evidence="3" type="ORF">SAMN04488078_100849</name>
</gene>
<feature type="transmembrane region" description="Helical" evidence="1">
    <location>
        <begin position="198"/>
        <end position="216"/>
    </location>
</feature>
<name>A0A239CUD9_9RHOB</name>
<keyword evidence="1" id="KW-1133">Transmembrane helix</keyword>
<feature type="transmembrane region" description="Helical" evidence="1">
    <location>
        <begin position="263"/>
        <end position="283"/>
    </location>
</feature>
<proteinExistence type="predicted"/>
<protein>
    <recommendedName>
        <fullName evidence="2">CAAX prenyl protease 2/Lysostaphin resistance protein A-like domain-containing protein</fullName>
    </recommendedName>
</protein>
<dbReference type="Pfam" id="PF02517">
    <property type="entry name" value="Rce1-like"/>
    <property type="match status" value="1"/>
</dbReference>
<dbReference type="InterPro" id="IPR003675">
    <property type="entry name" value="Rce1/LyrA-like_dom"/>
</dbReference>
<evidence type="ECO:0000259" key="2">
    <source>
        <dbReference type="Pfam" id="PF02517"/>
    </source>
</evidence>
<feature type="transmembrane region" description="Helical" evidence="1">
    <location>
        <begin position="134"/>
        <end position="154"/>
    </location>
</feature>
<organism evidence="3 4">
    <name type="scientific">Antarctobacter heliothermus</name>
    <dbReference type="NCBI Taxonomy" id="74033"/>
    <lineage>
        <taxon>Bacteria</taxon>
        <taxon>Pseudomonadati</taxon>
        <taxon>Pseudomonadota</taxon>
        <taxon>Alphaproteobacteria</taxon>
        <taxon>Rhodobacterales</taxon>
        <taxon>Roseobacteraceae</taxon>
        <taxon>Antarctobacter</taxon>
    </lineage>
</organism>